<dbReference type="AlphaFoldDB" id="A0A7E6FEK6"/>
<keyword evidence="4 5" id="KW-0732">Signal</keyword>
<reference evidence="7" key="1">
    <citation type="submission" date="2025-08" db="UniProtKB">
        <authorList>
            <consortium name="RefSeq"/>
        </authorList>
    </citation>
    <scope>IDENTIFICATION</scope>
</reference>
<accession>A0A7E6FEK6</accession>
<keyword evidence="3" id="KW-0964">Secreted</keyword>
<evidence type="ECO:0000313" key="7">
    <source>
        <dbReference type="RefSeq" id="XP_036365770.1"/>
    </source>
</evidence>
<proteinExistence type="inferred from homology"/>
<dbReference type="GO" id="GO:0005576">
    <property type="term" value="C:extracellular region"/>
    <property type="evidence" value="ECO:0007669"/>
    <property type="project" value="UniProtKB-SubCell"/>
</dbReference>
<name>A0A7E6FEK6_9MOLL</name>
<evidence type="ECO:0000256" key="1">
    <source>
        <dbReference type="ARBA" id="ARBA00004613"/>
    </source>
</evidence>
<dbReference type="Gene3D" id="2.10.90.10">
    <property type="entry name" value="Cystine-knot cytokines"/>
    <property type="match status" value="1"/>
</dbReference>
<dbReference type="SUPFAM" id="SSF57501">
    <property type="entry name" value="Cystine-knot cytokines"/>
    <property type="match status" value="1"/>
</dbReference>
<dbReference type="KEGG" id="osn:118766492"/>
<dbReference type="GO" id="GO:0005125">
    <property type="term" value="F:cytokine activity"/>
    <property type="evidence" value="ECO:0007669"/>
    <property type="project" value="InterPro"/>
</dbReference>
<evidence type="ECO:0000256" key="3">
    <source>
        <dbReference type="ARBA" id="ARBA00022525"/>
    </source>
</evidence>
<dbReference type="RefSeq" id="XP_036365770.1">
    <property type="nucleotide sequence ID" value="XM_036509877.1"/>
</dbReference>
<feature type="chain" id="PRO_5028977175" evidence="5">
    <location>
        <begin position="29"/>
        <end position="144"/>
    </location>
</feature>
<evidence type="ECO:0000256" key="2">
    <source>
        <dbReference type="ARBA" id="ARBA00007236"/>
    </source>
</evidence>
<keyword evidence="6" id="KW-1185">Reference proteome</keyword>
<dbReference type="InterPro" id="IPR029034">
    <property type="entry name" value="Cystine-knot_cytokine"/>
</dbReference>
<evidence type="ECO:0000256" key="4">
    <source>
        <dbReference type="ARBA" id="ARBA00022729"/>
    </source>
</evidence>
<sequence>MALHSIKNMYCLLFGVVAMMCLLDFSAAQRNITSFYTRSKLNISEDIDVCDNDVIHRSVCNMSCEVNFDSNRFPQRIAEYTCIPPAGCELNSCSFPTSHKYGCVQVKSIMTVFRAHNCNNVTEYRAENFKYRSGCICEDHTKTN</sequence>
<dbReference type="Pfam" id="PF06083">
    <property type="entry name" value="IL17"/>
    <property type="match status" value="1"/>
</dbReference>
<gene>
    <name evidence="7" type="primary">LOC118766492</name>
</gene>
<feature type="signal peptide" evidence="5">
    <location>
        <begin position="1"/>
        <end position="28"/>
    </location>
</feature>
<dbReference type="InterPro" id="IPR010345">
    <property type="entry name" value="IL-17_fam"/>
</dbReference>
<dbReference type="Proteomes" id="UP000515154">
    <property type="component" value="Linkage group LG1"/>
</dbReference>
<organism evidence="6 7">
    <name type="scientific">Octopus sinensis</name>
    <name type="common">East Asian common octopus</name>
    <dbReference type="NCBI Taxonomy" id="2607531"/>
    <lineage>
        <taxon>Eukaryota</taxon>
        <taxon>Metazoa</taxon>
        <taxon>Spiralia</taxon>
        <taxon>Lophotrochozoa</taxon>
        <taxon>Mollusca</taxon>
        <taxon>Cephalopoda</taxon>
        <taxon>Coleoidea</taxon>
        <taxon>Octopodiformes</taxon>
        <taxon>Octopoda</taxon>
        <taxon>Incirrata</taxon>
        <taxon>Octopodidae</taxon>
        <taxon>Octopus</taxon>
    </lineage>
</organism>
<evidence type="ECO:0000256" key="5">
    <source>
        <dbReference type="SAM" id="SignalP"/>
    </source>
</evidence>
<evidence type="ECO:0000313" key="6">
    <source>
        <dbReference type="Proteomes" id="UP000515154"/>
    </source>
</evidence>
<comment type="subcellular location">
    <subcellularLocation>
        <location evidence="1">Secreted</location>
    </subcellularLocation>
</comment>
<protein>
    <submittedName>
        <fullName evidence="7">Uncharacterized protein LOC118766492</fullName>
    </submittedName>
</protein>
<comment type="similarity">
    <text evidence="2">Belongs to the IL-17 family.</text>
</comment>